<protein>
    <submittedName>
        <fullName evidence="12">Post-GPI attachment to proteins factor 6-like isoform X1</fullName>
    </submittedName>
</protein>
<dbReference type="GO" id="GO:0005886">
    <property type="term" value="C:plasma membrane"/>
    <property type="evidence" value="ECO:0007669"/>
    <property type="project" value="UniProtKB-SubCell"/>
</dbReference>
<feature type="transmembrane region" description="Helical" evidence="8">
    <location>
        <begin position="631"/>
        <end position="649"/>
    </location>
</feature>
<evidence type="ECO:0000256" key="8">
    <source>
        <dbReference type="SAM" id="Phobius"/>
    </source>
</evidence>
<dbReference type="Pfam" id="PF12036">
    <property type="entry name" value="DUF3522"/>
    <property type="match status" value="1"/>
</dbReference>
<feature type="transmembrane region" description="Helical" evidence="8">
    <location>
        <begin position="743"/>
        <end position="762"/>
    </location>
</feature>
<feature type="domain" description="EGF-like" evidence="10">
    <location>
        <begin position="518"/>
        <end position="561"/>
    </location>
</feature>
<dbReference type="PANTHER" id="PTHR14319">
    <property type="entry name" value="FIVE-SPAN TRANSMEMBRANE PROTEIN M83"/>
    <property type="match status" value="1"/>
</dbReference>
<keyword evidence="3" id="KW-1003">Cell membrane</keyword>
<gene>
    <name evidence="12" type="primary">LOC112457549</name>
</gene>
<sequence>MISSCSPKLWNCPTCRQRSILLNLLFVLFPMSRCVIPQANQEDLLHSFKSYSDVAMFHYTVPKEVFRATWQFAAFMDDPTCHPRKVYIHIKFGSYPVISTSNGIFLTNKSAKWNDDIVVRTTTSYQPKNVTVVPVYEPQPGDWFVAAYMSYWDERVQQQGLGHKCRYSIGTVALWSQIDNIKNIPINRPTRLRTTATTTYYKIYIPSGILSFRLSVWNCTFTLDSFRNIDKFCIEAMYLKGRVLPTSNHFHSTESKTLASNASYSFIESSPYEDSYYYLLIVSSSITEFNVKVDVTECPIRLTVERSFTEEYMDIASSFNSIIGTNTYEELIKHKWYYKETNASRFYNRDDVYQEKGKNEKSETDNQCIPRYQLVRVKHAETFSTVYLLQGKEWLSSKLILTDLVPMMTQFDILPLIDIGGTLDIGVHLEVKKLPSTHAVLVTMCVQRGRIPKLENLKSCQNGTLAINLSSLNKRNASLLIAYPQPGTWYIIILATCYTYGTPVPCQIEKMSILLNIHTRKCTFSDQSPCGNHGICQEIQKNILHYATCTCFKGYTGWDCTDISSTVSAISLISAMLLVMSNIFFVPAIYIAVKRKLYAEGLVYLVTMLFSSLYHACDQSDGQFCITKYEILQYSDFFSSILAFWVTLVAMAELPIAFVPLCHMTGVFIITFGMQRDRMCLISTSIPLSLGIIIPLLLQIFTHTYRIFQSKKCKKPSKRILLGLLFAITGLLLYSFIETEKNYQYVHSVWHIIMAISLIFLLPPAKSQHTTSLTNTSFNDDSESWNWKESYRIPTFAIIDQENRTIASN</sequence>
<keyword evidence="11" id="KW-1185">Reference proteome</keyword>
<feature type="transmembrane region" description="Helical" evidence="8">
    <location>
        <begin position="597"/>
        <end position="616"/>
    </location>
</feature>
<evidence type="ECO:0000256" key="9">
    <source>
        <dbReference type="SAM" id="SignalP"/>
    </source>
</evidence>
<feature type="transmembrane region" description="Helical" evidence="8">
    <location>
        <begin position="686"/>
        <end position="708"/>
    </location>
</feature>
<evidence type="ECO:0000313" key="11">
    <source>
        <dbReference type="Proteomes" id="UP000504618"/>
    </source>
</evidence>
<feature type="transmembrane region" description="Helical" evidence="8">
    <location>
        <begin position="569"/>
        <end position="590"/>
    </location>
</feature>
<dbReference type="Gene3D" id="2.10.25.10">
    <property type="entry name" value="Laminin"/>
    <property type="match status" value="1"/>
</dbReference>
<dbReference type="PROSITE" id="PS50026">
    <property type="entry name" value="EGF_3"/>
    <property type="match status" value="1"/>
</dbReference>
<dbReference type="SUPFAM" id="SSF57196">
    <property type="entry name" value="EGF/Laminin"/>
    <property type="match status" value="1"/>
</dbReference>
<dbReference type="InterPro" id="IPR000742">
    <property type="entry name" value="EGF"/>
</dbReference>
<keyword evidence="6 8" id="KW-0472">Membrane</keyword>
<name>A0A6J1Q4T4_9HYME</name>
<evidence type="ECO:0000259" key="10">
    <source>
        <dbReference type="PROSITE" id="PS50026"/>
    </source>
</evidence>
<proteinExistence type="inferred from homology"/>
<evidence type="ECO:0000256" key="5">
    <source>
        <dbReference type="ARBA" id="ARBA00022989"/>
    </source>
</evidence>
<keyword evidence="4 8" id="KW-0812">Transmembrane</keyword>
<comment type="subcellular location">
    <subcellularLocation>
        <location evidence="1">Cell membrane</location>
        <topology evidence="1">Multi-pass membrane protein</topology>
    </subcellularLocation>
</comment>
<comment type="caution">
    <text evidence="7">Lacks conserved residue(s) required for the propagation of feature annotation.</text>
</comment>
<dbReference type="InterPro" id="IPR021910">
    <property type="entry name" value="NGX6/PGAP6/MYMK"/>
</dbReference>
<evidence type="ECO:0000256" key="4">
    <source>
        <dbReference type="ARBA" id="ARBA00022692"/>
    </source>
</evidence>
<keyword evidence="9" id="KW-0732">Signal</keyword>
<evidence type="ECO:0000256" key="2">
    <source>
        <dbReference type="ARBA" id="ARBA00005542"/>
    </source>
</evidence>
<dbReference type="RefSeq" id="XP_024876451.1">
    <property type="nucleotide sequence ID" value="XM_025020683.1"/>
</dbReference>
<comment type="similarity">
    <text evidence="2">Belongs to the TMEM8 family.</text>
</comment>
<dbReference type="PROSITE" id="PS00022">
    <property type="entry name" value="EGF_1"/>
    <property type="match status" value="1"/>
</dbReference>
<evidence type="ECO:0000256" key="6">
    <source>
        <dbReference type="ARBA" id="ARBA00023136"/>
    </source>
</evidence>
<dbReference type="PROSITE" id="PS01186">
    <property type="entry name" value="EGF_2"/>
    <property type="match status" value="1"/>
</dbReference>
<evidence type="ECO:0000256" key="1">
    <source>
        <dbReference type="ARBA" id="ARBA00004651"/>
    </source>
</evidence>
<dbReference type="AlphaFoldDB" id="A0A6J1Q4T4"/>
<accession>A0A6J1Q4T4</accession>
<feature type="chain" id="PRO_5027018047" evidence="9">
    <location>
        <begin position="35"/>
        <end position="809"/>
    </location>
</feature>
<keyword evidence="5 8" id="KW-1133">Transmembrane helix</keyword>
<evidence type="ECO:0000256" key="3">
    <source>
        <dbReference type="ARBA" id="ARBA00022475"/>
    </source>
</evidence>
<reference evidence="12" key="1">
    <citation type="submission" date="2025-08" db="UniProtKB">
        <authorList>
            <consortium name="RefSeq"/>
        </authorList>
    </citation>
    <scope>IDENTIFICATION</scope>
    <source>
        <tissue evidence="12">Whole body</tissue>
    </source>
</reference>
<dbReference type="PANTHER" id="PTHR14319:SF3">
    <property type="entry name" value="TRANSMEMBRANE PROTEIN-LIKE PROTEIN"/>
    <property type="match status" value="1"/>
</dbReference>
<keyword evidence="7" id="KW-1015">Disulfide bond</keyword>
<evidence type="ECO:0000256" key="7">
    <source>
        <dbReference type="PROSITE-ProRule" id="PRU00076"/>
    </source>
</evidence>
<dbReference type="Proteomes" id="UP000504618">
    <property type="component" value="Unplaced"/>
</dbReference>
<feature type="transmembrane region" description="Helical" evidence="8">
    <location>
        <begin position="720"/>
        <end position="737"/>
    </location>
</feature>
<keyword evidence="7" id="KW-0245">EGF-like domain</keyword>
<feature type="disulfide bond" evidence="7">
    <location>
        <begin position="551"/>
        <end position="560"/>
    </location>
</feature>
<organism evidence="11 12">
    <name type="scientific">Temnothorax curvispinosus</name>
    <dbReference type="NCBI Taxonomy" id="300111"/>
    <lineage>
        <taxon>Eukaryota</taxon>
        <taxon>Metazoa</taxon>
        <taxon>Ecdysozoa</taxon>
        <taxon>Arthropoda</taxon>
        <taxon>Hexapoda</taxon>
        <taxon>Insecta</taxon>
        <taxon>Pterygota</taxon>
        <taxon>Neoptera</taxon>
        <taxon>Endopterygota</taxon>
        <taxon>Hymenoptera</taxon>
        <taxon>Apocrita</taxon>
        <taxon>Aculeata</taxon>
        <taxon>Formicoidea</taxon>
        <taxon>Formicidae</taxon>
        <taxon>Myrmicinae</taxon>
        <taxon>Temnothorax</taxon>
    </lineage>
</organism>
<feature type="signal peptide" evidence="9">
    <location>
        <begin position="1"/>
        <end position="34"/>
    </location>
</feature>
<evidence type="ECO:0000313" key="12">
    <source>
        <dbReference type="RefSeq" id="XP_024876451.1"/>
    </source>
</evidence>
<dbReference type="GeneID" id="112457549"/>
<dbReference type="OrthoDB" id="69646at2759"/>